<keyword evidence="2" id="KW-1185">Reference proteome</keyword>
<proteinExistence type="predicted"/>
<protein>
    <submittedName>
        <fullName evidence="1">Uncharacterized protein</fullName>
    </submittedName>
</protein>
<dbReference type="EMBL" id="CP146609">
    <property type="protein sequence ID" value="WWX23220.1"/>
    <property type="molecule type" value="Genomic_DNA"/>
</dbReference>
<dbReference type="Proteomes" id="UP001385389">
    <property type="component" value="Chromosome"/>
</dbReference>
<gene>
    <name evidence="1" type="ORF">V8V93_03225</name>
</gene>
<evidence type="ECO:0000313" key="2">
    <source>
        <dbReference type="Proteomes" id="UP001385389"/>
    </source>
</evidence>
<organism evidence="1 2">
    <name type="scientific">Pseudodesulfovibrio methanolicus</name>
    <dbReference type="NCBI Taxonomy" id="3126690"/>
    <lineage>
        <taxon>Bacteria</taxon>
        <taxon>Pseudomonadati</taxon>
        <taxon>Thermodesulfobacteriota</taxon>
        <taxon>Desulfovibrionia</taxon>
        <taxon>Desulfovibrionales</taxon>
        <taxon>Desulfovibrionaceae</taxon>
    </lineage>
</organism>
<dbReference type="RefSeq" id="WP_338668934.1">
    <property type="nucleotide sequence ID" value="NZ_CP146609.1"/>
</dbReference>
<reference evidence="1 2" key="1">
    <citation type="submission" date="2024-03" db="EMBL/GenBank/DDBJ databases">
        <title>Phenotype and Genome Characterization of a Sulfate-Reducing Bacterium Pseudodesulfovibrio sp. strain 5S69, isolated from Petroleum Reservoir in Tatarstan (Russia).</title>
        <authorList>
            <person name="Bidzhieva S.K."/>
            <person name="Kadnikov V."/>
            <person name="Tourova T.P."/>
            <person name="Samigullina S.R."/>
            <person name="Sokolova D.S."/>
            <person name="Poltaraus A.B."/>
            <person name="Avtukh A.N."/>
            <person name="Tereshina V.M."/>
            <person name="Mardanov A.V."/>
            <person name="Nazina T.N."/>
        </authorList>
    </citation>
    <scope>NUCLEOTIDE SEQUENCE [LARGE SCALE GENOMIC DNA]</scope>
    <source>
        <strain evidence="1 2">5S69</strain>
    </source>
</reference>
<accession>A0ABZ2J498</accession>
<name>A0ABZ2J498_9BACT</name>
<evidence type="ECO:0000313" key="1">
    <source>
        <dbReference type="EMBL" id="WWX23220.1"/>
    </source>
</evidence>
<sequence>MLLVVGCSPTNGLPMKFTAADFSQDTEKILPQHDFSFATLAGKKVYFDINFDKEGEFFIEDYNIVSLKKTQNEFKQSNALKDKIVSLFKESKVDMVSSPEKADTSVVVDVTKISSAFENFDCEWDNFGFNLDNWAKMNWGIVIEANVSINGGSPHLFRRIVVLNKDVKLKRTGTYLVVTAHTDTELTTKMHATYADGAALANCAIVQKQKFTAALFAFVSNDWAGNITIYDPHTGAKEKSLSFDSDQDWDDVWTGKITDEKKAKALDYYGTPRGYFTILAYDLMEFIFEEAAMAEDTVNG</sequence>